<organism evidence="8 9">
    <name type="scientific">Acinetobacter baumannii 6014059</name>
    <dbReference type="NCBI Taxonomy" id="525242"/>
    <lineage>
        <taxon>Bacteria</taxon>
        <taxon>Pseudomonadati</taxon>
        <taxon>Pseudomonadota</taxon>
        <taxon>Gammaproteobacteria</taxon>
        <taxon>Moraxellales</taxon>
        <taxon>Moraxellaceae</taxon>
        <taxon>Acinetobacter</taxon>
        <taxon>Acinetobacter calcoaceticus/baumannii complex</taxon>
    </lineage>
</organism>
<dbReference type="PANTHER" id="PTHR11562">
    <property type="entry name" value="CATION EFFLUX PROTEIN/ ZINC TRANSPORTER"/>
    <property type="match status" value="1"/>
</dbReference>
<evidence type="ECO:0000256" key="4">
    <source>
        <dbReference type="ARBA" id="ARBA00022989"/>
    </source>
</evidence>
<dbReference type="NCBIfam" id="NF033827">
    <property type="entry name" value="CDF_efflux_DmeF"/>
    <property type="match status" value="1"/>
</dbReference>
<protein>
    <submittedName>
        <fullName evidence="8">Cation diffusion facilitator family transporter</fullName>
    </submittedName>
</protein>
<feature type="domain" description="Cation efflux protein transmembrane" evidence="7">
    <location>
        <begin position="47"/>
        <end position="257"/>
    </location>
</feature>
<evidence type="ECO:0000256" key="2">
    <source>
        <dbReference type="ARBA" id="ARBA00022692"/>
    </source>
</evidence>
<evidence type="ECO:0000256" key="6">
    <source>
        <dbReference type="SAM" id="Phobius"/>
    </source>
</evidence>
<dbReference type="Proteomes" id="UP000003204">
    <property type="component" value="Unassembled WGS sequence"/>
</dbReference>
<feature type="transmembrane region" description="Helical" evidence="6">
    <location>
        <begin position="74"/>
        <end position="94"/>
    </location>
</feature>
<keyword evidence="5 6" id="KW-0472">Membrane</keyword>
<feature type="transmembrane region" description="Helical" evidence="6">
    <location>
        <begin position="115"/>
        <end position="134"/>
    </location>
</feature>
<dbReference type="NCBIfam" id="TIGR01297">
    <property type="entry name" value="CDF"/>
    <property type="match status" value="1"/>
</dbReference>
<dbReference type="InterPro" id="IPR002524">
    <property type="entry name" value="Cation_efflux"/>
</dbReference>
<evidence type="ECO:0000313" key="8">
    <source>
        <dbReference type="EMBL" id="EGJ69379.1"/>
    </source>
</evidence>
<name>A0A828SNE6_ACIBA</name>
<dbReference type="InterPro" id="IPR058533">
    <property type="entry name" value="Cation_efflux_TM"/>
</dbReference>
<comment type="subcellular location">
    <subcellularLocation>
        <location evidence="1">Membrane</location>
        <topology evidence="1">Multi-pass membrane protein</topology>
    </subcellularLocation>
</comment>
<feature type="transmembrane region" description="Helical" evidence="6">
    <location>
        <begin position="226"/>
        <end position="246"/>
    </location>
</feature>
<feature type="transmembrane region" description="Helical" evidence="6">
    <location>
        <begin position="200"/>
        <end position="220"/>
    </location>
</feature>
<evidence type="ECO:0000313" key="9">
    <source>
        <dbReference type="Proteomes" id="UP000003204"/>
    </source>
</evidence>
<evidence type="ECO:0000256" key="1">
    <source>
        <dbReference type="ARBA" id="ARBA00004141"/>
    </source>
</evidence>
<dbReference type="Pfam" id="PF01545">
    <property type="entry name" value="Cation_efflux"/>
    <property type="match status" value="1"/>
</dbReference>
<gene>
    <name evidence="8" type="ORF">HMPREF0022_00861</name>
</gene>
<feature type="transmembrane region" description="Helical" evidence="6">
    <location>
        <begin position="6"/>
        <end position="26"/>
    </location>
</feature>
<sequence>MTHLFSLVQFNILVGSILGLNFMQDYSVSRHHQHQFDEGNPLAQKRILIATILTASMMVLEVFGRWFFNSMALLADGWHMSSHMLALGLAYFAYRAARHYSNDHRFSFGTWKIEILAGYSSAILLMVVAIFMAFQSIQRLFNPVEIFYNEAIPIAILGLVINLICAWLLHDDGHHHHHHHHHHHEHSHGHHHHDLNQKAAFLHVVADAVTSVFAIVALFAGKYFGWDFLDALLGILGAILVAKWSFGLMKETGKTLLDAEMDHPVVDEIREVIAEFPKHAEITDIHVWKVAKGKFSCILALETDDISLNADQIRDALSIHDEIVHISVEINTLKPVYVPRETLA</sequence>
<dbReference type="GO" id="GO:0005385">
    <property type="term" value="F:zinc ion transmembrane transporter activity"/>
    <property type="evidence" value="ECO:0007669"/>
    <property type="project" value="TreeGrafter"/>
</dbReference>
<reference evidence="8 9" key="1">
    <citation type="submission" date="2011-04" db="EMBL/GenBank/DDBJ databases">
        <authorList>
            <person name="Weinstock G."/>
            <person name="Sodergren E."/>
            <person name="Clifton S."/>
            <person name="Fulton L."/>
            <person name="Fulton B."/>
            <person name="Courtney L."/>
            <person name="Fronick C."/>
            <person name="Harrison M."/>
            <person name="Strong C."/>
            <person name="Farmer C."/>
            <person name="Delahaunty K."/>
            <person name="Markovic C."/>
            <person name="Hall O."/>
            <person name="Minx P."/>
            <person name="Tomlinson C."/>
            <person name="Mitreva M."/>
            <person name="Hou S."/>
            <person name="Chen J."/>
            <person name="Wollam A."/>
            <person name="Pepin K.H."/>
            <person name="Johnson M."/>
            <person name="Bhonagiri V."/>
            <person name="Zhang X."/>
            <person name="Suruliraj S."/>
            <person name="Warren W."/>
            <person name="Chinwalla A."/>
            <person name="Mardis E.R."/>
            <person name="Wilson R.K."/>
        </authorList>
    </citation>
    <scope>NUCLEOTIDE SEQUENCE [LARGE SCALE GENOMIC DNA]</scope>
    <source>
        <strain evidence="8 9">6014059</strain>
    </source>
</reference>
<keyword evidence="3" id="KW-0862">Zinc</keyword>
<feature type="transmembrane region" description="Helical" evidence="6">
    <location>
        <begin position="146"/>
        <end position="169"/>
    </location>
</feature>
<keyword evidence="3" id="KW-0406">Ion transport</keyword>
<dbReference type="EMBL" id="ACYS02000019">
    <property type="protein sequence ID" value="EGJ69379.1"/>
    <property type="molecule type" value="Genomic_DNA"/>
</dbReference>
<feature type="transmembrane region" description="Helical" evidence="6">
    <location>
        <begin position="47"/>
        <end position="68"/>
    </location>
</feature>
<comment type="caution">
    <text evidence="8">The sequence shown here is derived from an EMBL/GenBank/DDBJ whole genome shotgun (WGS) entry which is preliminary data.</text>
</comment>
<dbReference type="Gene3D" id="1.20.1510.10">
    <property type="entry name" value="Cation efflux protein transmembrane domain"/>
    <property type="match status" value="1"/>
</dbReference>
<dbReference type="GO" id="GO:0005886">
    <property type="term" value="C:plasma membrane"/>
    <property type="evidence" value="ECO:0007669"/>
    <property type="project" value="TreeGrafter"/>
</dbReference>
<proteinExistence type="predicted"/>
<dbReference type="PANTHER" id="PTHR11562:SF40">
    <property type="entry name" value="CATION EFFLUX SYSTEM PROTEIN"/>
    <property type="match status" value="1"/>
</dbReference>
<dbReference type="AlphaFoldDB" id="A0A828SNE6"/>
<dbReference type="InterPro" id="IPR050681">
    <property type="entry name" value="CDF/SLC30A"/>
</dbReference>
<evidence type="ECO:0000256" key="5">
    <source>
        <dbReference type="ARBA" id="ARBA00023136"/>
    </source>
</evidence>
<dbReference type="InterPro" id="IPR027469">
    <property type="entry name" value="Cation_efflux_TMD_sf"/>
</dbReference>
<keyword evidence="3" id="KW-0864">Zinc transport</keyword>
<keyword evidence="4 6" id="KW-1133">Transmembrane helix</keyword>
<accession>A0A828SNE6</accession>
<evidence type="ECO:0000256" key="3">
    <source>
        <dbReference type="ARBA" id="ARBA00022906"/>
    </source>
</evidence>
<keyword evidence="3" id="KW-0813">Transport</keyword>
<evidence type="ECO:0000259" key="7">
    <source>
        <dbReference type="Pfam" id="PF01545"/>
    </source>
</evidence>
<keyword evidence="2 6" id="KW-0812">Transmembrane</keyword>
<dbReference type="SUPFAM" id="SSF161111">
    <property type="entry name" value="Cation efflux protein transmembrane domain-like"/>
    <property type="match status" value="1"/>
</dbReference>